<dbReference type="InterPro" id="IPR008259">
    <property type="entry name" value="FMN_hydac_DH_AS"/>
</dbReference>
<evidence type="ECO:0000313" key="10">
    <source>
        <dbReference type="EMBL" id="THF65284.1"/>
    </source>
</evidence>
<dbReference type="RefSeq" id="WP_136383177.1">
    <property type="nucleotide sequence ID" value="NZ_SSOD01000001.1"/>
</dbReference>
<feature type="binding site" evidence="7">
    <location>
        <position position="63"/>
    </location>
    <ligand>
        <name>glyoxylate</name>
        <dbReference type="ChEBI" id="CHEBI:36655"/>
    </ligand>
</feature>
<feature type="binding site" evidence="7">
    <location>
        <position position="283"/>
    </location>
    <ligand>
        <name>glyoxylate</name>
        <dbReference type="ChEBI" id="CHEBI:36655"/>
    </ligand>
</feature>
<evidence type="ECO:0000256" key="1">
    <source>
        <dbReference type="ARBA" id="ARBA00001917"/>
    </source>
</evidence>
<feature type="region of interest" description="Disordered" evidence="8">
    <location>
        <begin position="1"/>
        <end position="36"/>
    </location>
</feature>
<proteinExistence type="inferred from homology"/>
<reference evidence="10 11" key="1">
    <citation type="submission" date="2019-04" db="EMBL/GenBank/DDBJ databases">
        <title>Azoarcus rhizosphaerae sp. nov. isolated from rhizosphere of Ficus religiosa.</title>
        <authorList>
            <person name="Lin S.-Y."/>
            <person name="Hameed A."/>
            <person name="Hsu Y.-H."/>
            <person name="Young C.-C."/>
        </authorList>
    </citation>
    <scope>NUCLEOTIDE SEQUENCE [LARGE SCALE GENOMIC DNA]</scope>
    <source>
        <strain evidence="10 11">CC-YHH848</strain>
    </source>
</reference>
<dbReference type="PROSITE" id="PS00557">
    <property type="entry name" value="FMN_HYDROXY_ACID_DH_1"/>
    <property type="match status" value="1"/>
</dbReference>
<feature type="active site" description="Proton acceptor" evidence="6">
    <location>
        <position position="283"/>
    </location>
</feature>
<dbReference type="Gene3D" id="3.20.20.70">
    <property type="entry name" value="Aldolase class I"/>
    <property type="match status" value="1"/>
</dbReference>
<feature type="binding site" evidence="7">
    <location>
        <position position="259"/>
    </location>
    <ligand>
        <name>FMN</name>
        <dbReference type="ChEBI" id="CHEBI:58210"/>
    </ligand>
</feature>
<evidence type="ECO:0000256" key="5">
    <source>
        <dbReference type="ARBA" id="ARBA00024042"/>
    </source>
</evidence>
<feature type="binding site" evidence="7">
    <location>
        <position position="203"/>
    </location>
    <ligand>
        <name>glyoxylate</name>
        <dbReference type="ChEBI" id="CHEBI:36655"/>
    </ligand>
</feature>
<evidence type="ECO:0000259" key="9">
    <source>
        <dbReference type="PROSITE" id="PS51349"/>
    </source>
</evidence>
<evidence type="ECO:0000256" key="8">
    <source>
        <dbReference type="SAM" id="MobiDB-lite"/>
    </source>
</evidence>
<dbReference type="FunFam" id="3.20.20.70:FF:000029">
    <property type="entry name" value="L-lactate dehydrogenase"/>
    <property type="match status" value="1"/>
</dbReference>
<dbReference type="AlphaFoldDB" id="A0A4S4B0W7"/>
<dbReference type="GO" id="GO:0016614">
    <property type="term" value="F:oxidoreductase activity, acting on CH-OH group of donors"/>
    <property type="evidence" value="ECO:0007669"/>
    <property type="project" value="UniProtKB-ARBA"/>
</dbReference>
<feature type="binding site" evidence="7">
    <location>
        <begin position="314"/>
        <end position="318"/>
    </location>
    <ligand>
        <name>FMN</name>
        <dbReference type="ChEBI" id="CHEBI:58210"/>
    </ligand>
</feature>
<dbReference type="InterPro" id="IPR037396">
    <property type="entry name" value="FMN_HAD"/>
</dbReference>
<dbReference type="PANTHER" id="PTHR10578">
    <property type="entry name" value="S -2-HYDROXY-ACID OXIDASE-RELATED"/>
    <property type="match status" value="1"/>
</dbReference>
<feature type="binding site" evidence="7">
    <location>
        <position position="145"/>
    </location>
    <ligand>
        <name>FMN</name>
        <dbReference type="ChEBI" id="CHEBI:58210"/>
    </ligand>
</feature>
<evidence type="ECO:0000256" key="4">
    <source>
        <dbReference type="ARBA" id="ARBA00023002"/>
    </source>
</evidence>
<keyword evidence="3 7" id="KW-0288">FMN</keyword>
<dbReference type="GO" id="GO:0010181">
    <property type="term" value="F:FMN binding"/>
    <property type="evidence" value="ECO:0007669"/>
    <property type="project" value="InterPro"/>
</dbReference>
<feature type="binding site" evidence="7">
    <location>
        <position position="286"/>
    </location>
    <ligand>
        <name>glyoxylate</name>
        <dbReference type="ChEBI" id="CHEBI:36655"/>
    </ligand>
</feature>
<comment type="caution">
    <text evidence="10">The sequence shown here is derived from an EMBL/GenBank/DDBJ whole genome shotgun (WGS) entry which is preliminary data.</text>
</comment>
<keyword evidence="11" id="KW-1185">Reference proteome</keyword>
<evidence type="ECO:0000313" key="11">
    <source>
        <dbReference type="Proteomes" id="UP000307956"/>
    </source>
</evidence>
<dbReference type="Proteomes" id="UP000307956">
    <property type="component" value="Unassembled WGS sequence"/>
</dbReference>
<feature type="binding site" evidence="7">
    <location>
        <begin position="116"/>
        <end position="118"/>
    </location>
    <ligand>
        <name>FMN</name>
        <dbReference type="ChEBI" id="CHEBI:58210"/>
    </ligand>
</feature>
<accession>A0A4S4B0W7</accession>
<dbReference type="SUPFAM" id="SSF51395">
    <property type="entry name" value="FMN-linked oxidoreductases"/>
    <property type="match status" value="1"/>
</dbReference>
<evidence type="ECO:0000256" key="3">
    <source>
        <dbReference type="ARBA" id="ARBA00022643"/>
    </source>
</evidence>
<dbReference type="OrthoDB" id="9770452at2"/>
<keyword evidence="2 7" id="KW-0285">Flavoprotein</keyword>
<protein>
    <recommendedName>
        <fullName evidence="9">FMN hydroxy acid dehydrogenase domain-containing protein</fullName>
    </recommendedName>
</protein>
<dbReference type="InterPro" id="IPR012133">
    <property type="entry name" value="Alpha-hydoxy_acid_DH_FMN"/>
</dbReference>
<comment type="similarity">
    <text evidence="5">Belongs to the FMN-dependent alpha-hydroxy acid dehydrogenase family.</text>
</comment>
<name>A0A4S4B0W7_9RHOO</name>
<comment type="cofactor">
    <cofactor evidence="1">
        <name>FMN</name>
        <dbReference type="ChEBI" id="CHEBI:58210"/>
    </cofactor>
</comment>
<dbReference type="EMBL" id="SSOD01000001">
    <property type="protein sequence ID" value="THF65284.1"/>
    <property type="molecule type" value="Genomic_DNA"/>
</dbReference>
<feature type="binding site" evidence="7">
    <location>
        <position position="281"/>
    </location>
    <ligand>
        <name>FMN</name>
        <dbReference type="ChEBI" id="CHEBI:58210"/>
    </ligand>
</feature>
<gene>
    <name evidence="10" type="ORF">E6O51_01395</name>
</gene>
<dbReference type="PROSITE" id="PS51349">
    <property type="entry name" value="FMN_HYDROXY_ACID_DH_2"/>
    <property type="match status" value="1"/>
</dbReference>
<evidence type="ECO:0000256" key="6">
    <source>
        <dbReference type="PIRSR" id="PIRSR000138-1"/>
    </source>
</evidence>
<organism evidence="10 11">
    <name type="scientific">Pseudothauera rhizosphaerae</name>
    <dbReference type="NCBI Taxonomy" id="2565932"/>
    <lineage>
        <taxon>Bacteria</taxon>
        <taxon>Pseudomonadati</taxon>
        <taxon>Pseudomonadota</taxon>
        <taxon>Betaproteobacteria</taxon>
        <taxon>Rhodocyclales</taxon>
        <taxon>Zoogloeaceae</taxon>
        <taxon>Pseudothauera</taxon>
    </lineage>
</organism>
<dbReference type="Pfam" id="PF01070">
    <property type="entry name" value="FMN_dh"/>
    <property type="match status" value="1"/>
</dbReference>
<feature type="binding site" evidence="7">
    <location>
        <position position="194"/>
    </location>
    <ligand>
        <name>FMN</name>
        <dbReference type="ChEBI" id="CHEBI:58210"/>
    </ligand>
</feature>
<feature type="binding site" evidence="7">
    <location>
        <begin position="337"/>
        <end position="338"/>
    </location>
    <ligand>
        <name>FMN</name>
        <dbReference type="ChEBI" id="CHEBI:58210"/>
    </ligand>
</feature>
<feature type="domain" description="FMN hydroxy acid dehydrogenase" evidence="9">
    <location>
        <begin position="37"/>
        <end position="385"/>
    </location>
</feature>
<feature type="binding site" evidence="7">
    <location>
        <position position="166"/>
    </location>
    <ligand>
        <name>FMN</name>
        <dbReference type="ChEBI" id="CHEBI:58210"/>
    </ligand>
</feature>
<sequence>MTATFPARPGWAQGGAATGANYTADASAPPWRSGSAERPLQPVNLLELEEAAARVIPAAGFDYIAGGAGDEWTLRENRAAFERRQIVQRVLTGKVVADTATEILGTPIALPTIVAPMGGQAIAHVSAEAGTARGAAAAGTLHTVSTVATLSLEDAARAADGPKWFQIYLTRDDGFNAELLQRARAAGYGAIVLTVDVPIVGNRERDRRNGFVYPPAAAPRNFLDAAGRLRPIERAFQPRLDADSIAFVRRHGGLPVVVKGIATAEDALLALDAGAAAIQVSNHGGRQLDGAPAAFTVLPEVAAAVQGRVPLILDGGIRRGADVFKALASGADVVALGRPVLYGLALGGWQGVQSVFQHLEDELRTVMQLAGAATVADIRRTRLYG</sequence>
<feature type="binding site" evidence="7">
    <location>
        <position position="168"/>
    </location>
    <ligand>
        <name>glyoxylate</name>
        <dbReference type="ChEBI" id="CHEBI:36655"/>
    </ligand>
</feature>
<dbReference type="InterPro" id="IPR013785">
    <property type="entry name" value="Aldolase_TIM"/>
</dbReference>
<dbReference type="PIRSF" id="PIRSF000138">
    <property type="entry name" value="Al-hdrx_acd_dh"/>
    <property type="match status" value="1"/>
</dbReference>
<keyword evidence="4" id="KW-0560">Oxidoreductase</keyword>
<evidence type="ECO:0000256" key="7">
    <source>
        <dbReference type="PIRSR" id="PIRSR000138-2"/>
    </source>
</evidence>
<evidence type="ECO:0000256" key="2">
    <source>
        <dbReference type="ARBA" id="ARBA00022630"/>
    </source>
</evidence>
<dbReference type="PANTHER" id="PTHR10578:SF107">
    <property type="entry name" value="2-HYDROXYACID OXIDASE 1"/>
    <property type="match status" value="1"/>
</dbReference>
<dbReference type="InterPro" id="IPR000262">
    <property type="entry name" value="FMN-dep_DH"/>
</dbReference>